<keyword evidence="5" id="KW-1185">Reference proteome</keyword>
<dbReference type="SUPFAM" id="SSF46689">
    <property type="entry name" value="Homeodomain-like"/>
    <property type="match status" value="2"/>
</dbReference>
<dbReference type="InterPro" id="IPR018060">
    <property type="entry name" value="HTH_AraC"/>
</dbReference>
<dbReference type="SMART" id="SM00342">
    <property type="entry name" value="HTH_ARAC"/>
    <property type="match status" value="1"/>
</dbReference>
<dbReference type="STRING" id="1176198.SAMN05444716_104195"/>
<protein>
    <submittedName>
        <fullName evidence="4">Transcriptional regulator GlxA family, contains an amidase domain and an AraC-type DNA-binding HTH domain</fullName>
    </submittedName>
</protein>
<evidence type="ECO:0000313" key="5">
    <source>
        <dbReference type="Proteomes" id="UP000198873"/>
    </source>
</evidence>
<dbReference type="CDD" id="cd03137">
    <property type="entry name" value="GATase1_AraC_1"/>
    <property type="match status" value="1"/>
</dbReference>
<dbReference type="Gene3D" id="3.40.50.880">
    <property type="match status" value="1"/>
</dbReference>
<dbReference type="PANTHER" id="PTHR43130">
    <property type="entry name" value="ARAC-FAMILY TRANSCRIPTIONAL REGULATOR"/>
    <property type="match status" value="1"/>
</dbReference>
<evidence type="ECO:0000256" key="2">
    <source>
        <dbReference type="ARBA" id="ARBA00023163"/>
    </source>
</evidence>
<dbReference type="PROSITE" id="PS01124">
    <property type="entry name" value="HTH_ARAC_FAMILY_2"/>
    <property type="match status" value="1"/>
</dbReference>
<sequence length="325" mass="34939">MTEPRTVAVVALDGVVPSDLSNPVDTFGWARLPDGRPAYRVRVCGTEPGAEVTAGPFTVRVGYGLDALAEADTVVLCGVDEPPDPLPPGVREAVRGAYDRGARVASICTGAFLLAATGLLDGQRATTHWLGAAELARRYPAITVDPEVLYVDNGRTLTSAGVSAGLDLCLHMIRADFGAAVAADVARMVVSPLERDGGQAQFINHEPPVPGGASLEPLLAWLRENAHRELTLADMADRAALSVRTLNRRFREQTGTTPLRWLQRTRVRRAQYLLESTDRPVERIAADVGCGSPAAFRDSFKRVVGVSPRAYRGAFRSPDRGRYDA</sequence>
<evidence type="ECO:0000256" key="1">
    <source>
        <dbReference type="ARBA" id="ARBA00023015"/>
    </source>
</evidence>
<dbReference type="Proteomes" id="UP000198873">
    <property type="component" value="Unassembled WGS sequence"/>
</dbReference>
<dbReference type="PANTHER" id="PTHR43130:SF3">
    <property type="entry name" value="HTH-TYPE TRANSCRIPTIONAL REGULATOR RV1931C"/>
    <property type="match status" value="1"/>
</dbReference>
<dbReference type="Pfam" id="PF01965">
    <property type="entry name" value="DJ-1_PfpI"/>
    <property type="match status" value="1"/>
</dbReference>
<dbReference type="Pfam" id="PF12833">
    <property type="entry name" value="HTH_18"/>
    <property type="match status" value="1"/>
</dbReference>
<dbReference type="InterPro" id="IPR002818">
    <property type="entry name" value="DJ-1/PfpI"/>
</dbReference>
<keyword evidence="1" id="KW-0805">Transcription regulation</keyword>
<dbReference type="EMBL" id="FPAB01000004">
    <property type="protein sequence ID" value="SFS81251.1"/>
    <property type="molecule type" value="Genomic_DNA"/>
</dbReference>
<proteinExistence type="predicted"/>
<keyword evidence="2" id="KW-0804">Transcription</keyword>
<evidence type="ECO:0000313" key="4">
    <source>
        <dbReference type="EMBL" id="SFS81251.1"/>
    </source>
</evidence>
<name>A0A1I6SW92_9ACTN</name>
<dbReference type="InterPro" id="IPR052158">
    <property type="entry name" value="INH-QAR"/>
</dbReference>
<feature type="domain" description="HTH araC/xylS-type" evidence="3">
    <location>
        <begin position="216"/>
        <end position="314"/>
    </location>
</feature>
<dbReference type="AlphaFoldDB" id="A0A1I6SW92"/>
<dbReference type="RefSeq" id="WP_093843074.1">
    <property type="nucleotide sequence ID" value="NZ_FPAB01000004.1"/>
</dbReference>
<gene>
    <name evidence="4" type="ORF">SAMN05444716_104195</name>
</gene>
<dbReference type="InterPro" id="IPR029062">
    <property type="entry name" value="Class_I_gatase-like"/>
</dbReference>
<dbReference type="SUPFAM" id="SSF52317">
    <property type="entry name" value="Class I glutamine amidotransferase-like"/>
    <property type="match status" value="1"/>
</dbReference>
<dbReference type="Gene3D" id="1.10.10.60">
    <property type="entry name" value="Homeodomain-like"/>
    <property type="match status" value="1"/>
</dbReference>
<dbReference type="InterPro" id="IPR009057">
    <property type="entry name" value="Homeodomain-like_sf"/>
</dbReference>
<dbReference type="GO" id="GO:0003700">
    <property type="term" value="F:DNA-binding transcription factor activity"/>
    <property type="evidence" value="ECO:0007669"/>
    <property type="project" value="InterPro"/>
</dbReference>
<dbReference type="GO" id="GO:0043565">
    <property type="term" value="F:sequence-specific DNA binding"/>
    <property type="evidence" value="ECO:0007669"/>
    <property type="project" value="InterPro"/>
</dbReference>
<organism evidence="4 5">
    <name type="scientific">Streptomyces harbinensis</name>
    <dbReference type="NCBI Taxonomy" id="1176198"/>
    <lineage>
        <taxon>Bacteria</taxon>
        <taxon>Bacillati</taxon>
        <taxon>Actinomycetota</taxon>
        <taxon>Actinomycetes</taxon>
        <taxon>Kitasatosporales</taxon>
        <taxon>Streptomycetaceae</taxon>
        <taxon>Streptomyces</taxon>
    </lineage>
</organism>
<evidence type="ECO:0000259" key="3">
    <source>
        <dbReference type="PROSITE" id="PS01124"/>
    </source>
</evidence>
<reference evidence="5" key="1">
    <citation type="submission" date="2016-10" db="EMBL/GenBank/DDBJ databases">
        <authorList>
            <person name="Varghese N."/>
            <person name="Submissions S."/>
        </authorList>
    </citation>
    <scope>NUCLEOTIDE SEQUENCE [LARGE SCALE GENOMIC DNA]</scope>
    <source>
        <strain evidence="5">CGMCC 4.7047</strain>
    </source>
</reference>
<keyword evidence="4" id="KW-0238">DNA-binding</keyword>
<accession>A0A1I6SW92</accession>